<proteinExistence type="predicted"/>
<dbReference type="InterPro" id="IPR009057">
    <property type="entry name" value="Homeodomain-like_sf"/>
</dbReference>
<dbReference type="HOGENOM" id="CLU_000445_81_14_6"/>
<dbReference type="Pfam" id="PF12833">
    <property type="entry name" value="HTH_18"/>
    <property type="match status" value="1"/>
</dbReference>
<dbReference type="Proteomes" id="UP000003789">
    <property type="component" value="Unassembled WGS sequence"/>
</dbReference>
<protein>
    <submittedName>
        <fullName evidence="5">Regulator of melibiose operon</fullName>
    </submittedName>
</protein>
<evidence type="ECO:0000313" key="5">
    <source>
        <dbReference type="EMBL" id="EAS45641.1"/>
    </source>
</evidence>
<dbReference type="PROSITE" id="PS01124">
    <property type="entry name" value="HTH_ARAC_FAMILY_2"/>
    <property type="match status" value="1"/>
</dbReference>
<reference evidence="5 6" key="1">
    <citation type="submission" date="2006-03" db="EMBL/GenBank/DDBJ databases">
        <authorList>
            <person name="Bartlett D.H."/>
            <person name="Valle G."/>
            <person name="Lauro F.M."/>
            <person name="Vezzi A."/>
            <person name="Simonato F."/>
            <person name="Eloe E."/>
            <person name="Vitulo N."/>
            <person name="Stratton T.K."/>
            <person name="D'angelo M."/>
            <person name="Ferriera S."/>
            <person name="Johnson J."/>
            <person name="Kravitz S."/>
            <person name="Beeson K."/>
            <person name="Sutton G."/>
            <person name="Rogers Y."/>
            <person name="Friedman R."/>
            <person name="Frazier M."/>
            <person name="Venter J.C."/>
        </authorList>
    </citation>
    <scope>NUCLEOTIDE SEQUENCE [LARGE SCALE GENOMIC DNA]</scope>
    <source>
        <strain evidence="5 6">3TCK</strain>
    </source>
</reference>
<dbReference type="AlphaFoldDB" id="Q1ZA51"/>
<evidence type="ECO:0000256" key="2">
    <source>
        <dbReference type="ARBA" id="ARBA00023125"/>
    </source>
</evidence>
<evidence type="ECO:0000259" key="4">
    <source>
        <dbReference type="PROSITE" id="PS01124"/>
    </source>
</evidence>
<gene>
    <name evidence="5" type="ORF">P3TCK_04671</name>
</gene>
<accession>Q1ZA51</accession>
<evidence type="ECO:0000313" key="6">
    <source>
        <dbReference type="Proteomes" id="UP000003789"/>
    </source>
</evidence>
<dbReference type="PROSITE" id="PS00041">
    <property type="entry name" value="HTH_ARAC_FAMILY_1"/>
    <property type="match status" value="1"/>
</dbReference>
<dbReference type="SMART" id="SM00342">
    <property type="entry name" value="HTH_ARAC"/>
    <property type="match status" value="1"/>
</dbReference>
<dbReference type="PANTHER" id="PTHR43280:SF2">
    <property type="entry name" value="HTH-TYPE TRANSCRIPTIONAL REGULATOR EXSA"/>
    <property type="match status" value="1"/>
</dbReference>
<evidence type="ECO:0000256" key="3">
    <source>
        <dbReference type="ARBA" id="ARBA00023163"/>
    </source>
</evidence>
<dbReference type="InterPro" id="IPR018062">
    <property type="entry name" value="HTH_AraC-typ_CS"/>
</dbReference>
<keyword evidence="3" id="KW-0804">Transcription</keyword>
<dbReference type="EMBL" id="AAPH01000001">
    <property type="protein sequence ID" value="EAS45641.1"/>
    <property type="molecule type" value="Genomic_DNA"/>
</dbReference>
<dbReference type="InterPro" id="IPR018060">
    <property type="entry name" value="HTH_AraC"/>
</dbReference>
<feature type="domain" description="HTH araC/xylS-type" evidence="4">
    <location>
        <begin position="26"/>
        <end position="124"/>
    </location>
</feature>
<dbReference type="Gene3D" id="1.10.10.60">
    <property type="entry name" value="Homeodomain-like"/>
    <property type="match status" value="2"/>
</dbReference>
<dbReference type="SUPFAM" id="SSF46689">
    <property type="entry name" value="Homeodomain-like"/>
    <property type="match status" value="2"/>
</dbReference>
<dbReference type="GO" id="GO:0003700">
    <property type="term" value="F:DNA-binding transcription factor activity"/>
    <property type="evidence" value="ECO:0007669"/>
    <property type="project" value="InterPro"/>
</dbReference>
<dbReference type="PANTHER" id="PTHR43280">
    <property type="entry name" value="ARAC-FAMILY TRANSCRIPTIONAL REGULATOR"/>
    <property type="match status" value="1"/>
</dbReference>
<name>Q1ZA51_9GAMM</name>
<comment type="caution">
    <text evidence="5">The sequence shown here is derived from an EMBL/GenBank/DDBJ whole genome shotgun (WGS) entry which is preliminary data.</text>
</comment>
<keyword evidence="1" id="KW-0805">Transcription regulation</keyword>
<dbReference type="GO" id="GO:0043565">
    <property type="term" value="F:sequence-specific DNA binding"/>
    <property type="evidence" value="ECO:0007669"/>
    <property type="project" value="InterPro"/>
</dbReference>
<organism evidence="5 6">
    <name type="scientific">Photobacterium profundum 3TCK</name>
    <dbReference type="NCBI Taxonomy" id="314280"/>
    <lineage>
        <taxon>Bacteria</taxon>
        <taxon>Pseudomonadati</taxon>
        <taxon>Pseudomonadota</taxon>
        <taxon>Gammaproteobacteria</taxon>
        <taxon>Vibrionales</taxon>
        <taxon>Vibrionaceae</taxon>
        <taxon>Photobacterium</taxon>
    </lineage>
</organism>
<dbReference type="RefSeq" id="WP_006228943.1">
    <property type="nucleotide sequence ID" value="NZ_CH724134.1"/>
</dbReference>
<keyword evidence="2" id="KW-0238">DNA-binding</keyword>
<evidence type="ECO:0000256" key="1">
    <source>
        <dbReference type="ARBA" id="ARBA00023015"/>
    </source>
</evidence>
<sequence length="131" mass="14974">MRIAVKELNDKVGIKNVDHSANNIMSEVLLYISRNFRSNIKTRDIAEHLGLSPNYVTNIFTKNLGITIRQYILNLRVSYAKTLLIDTSLNITEIIYLSGFFSKNSFYLDFNHIAGCSPKDYSKSGFVVKLY</sequence>